<evidence type="ECO:0000256" key="4">
    <source>
        <dbReference type="SAM" id="SignalP"/>
    </source>
</evidence>
<proteinExistence type="inferred from homology"/>
<keyword evidence="5" id="KW-0449">Lipoprotein</keyword>
<dbReference type="Pfam" id="PF07161">
    <property type="entry name" value="LppX_LprAFG"/>
    <property type="match status" value="1"/>
</dbReference>
<evidence type="ECO:0000256" key="1">
    <source>
        <dbReference type="ARBA" id="ARBA00004196"/>
    </source>
</evidence>
<comment type="similarity">
    <text evidence="2">Belongs to the LppX/LprAFG lipoprotein family.</text>
</comment>
<evidence type="ECO:0000256" key="2">
    <source>
        <dbReference type="ARBA" id="ARBA00009194"/>
    </source>
</evidence>
<dbReference type="InterPro" id="IPR009830">
    <property type="entry name" value="LppX/LprAFG"/>
</dbReference>
<accession>A0A3A5H8W4</accession>
<dbReference type="SUPFAM" id="SSF89392">
    <property type="entry name" value="Prokaryotic lipoproteins and lipoprotein localization factors"/>
    <property type="match status" value="1"/>
</dbReference>
<sequence>MSIRTLRPLALLLSVTLLAGATACSGSSDDKPSGDTPNDVLAHAKELLDETSGVDLTITSAGLPQSSSGALLVGGSGTAMHPSSFEGTIDLKAMGFSDSAEVIAIDGKVWAKSPFLGPDFSEIDPARFGVPDPGLLLATDGGVSDLLIETTGLEEGESVRGGDDNKEIFTQYSGTLSAAQVQLLVPSASSGDFSVLYEITSDGHLRSTELTGAFYPGERDVTYTIDIEKYGVEKKISAP</sequence>
<dbReference type="PROSITE" id="PS51257">
    <property type="entry name" value="PROKAR_LIPOPROTEIN"/>
    <property type="match status" value="1"/>
</dbReference>
<dbReference type="Proteomes" id="UP000276542">
    <property type="component" value="Unassembled WGS sequence"/>
</dbReference>
<dbReference type="InterPro" id="IPR029046">
    <property type="entry name" value="LolA/LolB/LppX"/>
</dbReference>
<feature type="signal peptide" evidence="4">
    <location>
        <begin position="1"/>
        <end position="19"/>
    </location>
</feature>
<protein>
    <submittedName>
        <fullName evidence="5">LppX_LprAFG lipoprotein</fullName>
    </submittedName>
</protein>
<evidence type="ECO:0000313" key="5">
    <source>
        <dbReference type="EMBL" id="RJS47046.1"/>
    </source>
</evidence>
<dbReference type="CDD" id="cd16334">
    <property type="entry name" value="LppX-like"/>
    <property type="match status" value="1"/>
</dbReference>
<dbReference type="AlphaFoldDB" id="A0A3A5H8W4"/>
<name>A0A3A5H8W4_9ACTN</name>
<keyword evidence="3" id="KW-1003">Cell membrane</keyword>
<keyword evidence="6" id="KW-1185">Reference proteome</keyword>
<gene>
    <name evidence="5" type="ORF">D4739_13025</name>
</gene>
<dbReference type="Gene3D" id="2.50.20.20">
    <property type="match status" value="1"/>
</dbReference>
<comment type="subcellular location">
    <subcellularLocation>
        <location evidence="1">Cell envelope</location>
    </subcellularLocation>
</comment>
<dbReference type="OrthoDB" id="5143207at2"/>
<evidence type="ECO:0000256" key="3">
    <source>
        <dbReference type="ARBA" id="ARBA00022475"/>
    </source>
</evidence>
<keyword evidence="3" id="KW-0472">Membrane</keyword>
<dbReference type="EMBL" id="QYRP01000002">
    <property type="protein sequence ID" value="RJS47046.1"/>
    <property type="molecule type" value="Genomic_DNA"/>
</dbReference>
<dbReference type="RefSeq" id="WP_120061016.1">
    <property type="nucleotide sequence ID" value="NZ_QYRP01000002.1"/>
</dbReference>
<feature type="chain" id="PRO_5038816656" evidence="4">
    <location>
        <begin position="20"/>
        <end position="239"/>
    </location>
</feature>
<reference evidence="6" key="1">
    <citation type="submission" date="2018-09" db="EMBL/GenBank/DDBJ databases">
        <authorList>
            <person name="Zhu H."/>
        </authorList>
    </citation>
    <scope>NUCLEOTIDE SEQUENCE [LARGE SCALE GENOMIC DNA]</scope>
    <source>
        <strain evidence="6">K1W22B-1</strain>
    </source>
</reference>
<dbReference type="GO" id="GO:0030313">
    <property type="term" value="C:cell envelope"/>
    <property type="evidence" value="ECO:0007669"/>
    <property type="project" value="UniProtKB-SubCell"/>
</dbReference>
<organism evidence="5 6">
    <name type="scientific">Nocardioides cavernaquae</name>
    <dbReference type="NCBI Taxonomy" id="2321396"/>
    <lineage>
        <taxon>Bacteria</taxon>
        <taxon>Bacillati</taxon>
        <taxon>Actinomycetota</taxon>
        <taxon>Actinomycetes</taxon>
        <taxon>Propionibacteriales</taxon>
        <taxon>Nocardioidaceae</taxon>
        <taxon>Nocardioides</taxon>
    </lineage>
</organism>
<keyword evidence="4" id="KW-0732">Signal</keyword>
<comment type="caution">
    <text evidence="5">The sequence shown here is derived from an EMBL/GenBank/DDBJ whole genome shotgun (WGS) entry which is preliminary data.</text>
</comment>
<evidence type="ECO:0000313" key="6">
    <source>
        <dbReference type="Proteomes" id="UP000276542"/>
    </source>
</evidence>